<reference evidence="1" key="1">
    <citation type="journal article" date="2014" name="Front. Microbiol.">
        <title>High frequency of phylogenetically diverse reductive dehalogenase-homologous genes in deep subseafloor sedimentary metagenomes.</title>
        <authorList>
            <person name="Kawai M."/>
            <person name="Futagami T."/>
            <person name="Toyoda A."/>
            <person name="Takaki Y."/>
            <person name="Nishi S."/>
            <person name="Hori S."/>
            <person name="Arai W."/>
            <person name="Tsubouchi T."/>
            <person name="Morono Y."/>
            <person name="Uchiyama I."/>
            <person name="Ito T."/>
            <person name="Fujiyama A."/>
            <person name="Inagaki F."/>
            <person name="Takami H."/>
        </authorList>
    </citation>
    <scope>NUCLEOTIDE SEQUENCE</scope>
    <source>
        <strain evidence="1">Expedition CK06-06</strain>
    </source>
</reference>
<name>X0TIX8_9ZZZZ</name>
<evidence type="ECO:0000313" key="1">
    <source>
        <dbReference type="EMBL" id="GAF76040.1"/>
    </source>
</evidence>
<gene>
    <name evidence="1" type="ORF">S01H1_08376</name>
</gene>
<comment type="caution">
    <text evidence="1">The sequence shown here is derived from an EMBL/GenBank/DDBJ whole genome shotgun (WGS) entry which is preliminary data.</text>
</comment>
<accession>X0TIX8</accession>
<dbReference type="AlphaFoldDB" id="X0TIX8"/>
<organism evidence="1">
    <name type="scientific">marine sediment metagenome</name>
    <dbReference type="NCBI Taxonomy" id="412755"/>
    <lineage>
        <taxon>unclassified sequences</taxon>
        <taxon>metagenomes</taxon>
        <taxon>ecological metagenomes</taxon>
    </lineage>
</organism>
<sequence length="36" mass="4108">MALNNHIVATLTGNQVTEFEEFPLTWVRPDPPEINI</sequence>
<dbReference type="EMBL" id="BARS01004301">
    <property type="protein sequence ID" value="GAF76040.1"/>
    <property type="molecule type" value="Genomic_DNA"/>
</dbReference>
<feature type="non-terminal residue" evidence="1">
    <location>
        <position position="36"/>
    </location>
</feature>
<protein>
    <submittedName>
        <fullName evidence="1">Uncharacterized protein</fullName>
    </submittedName>
</protein>
<proteinExistence type="predicted"/>